<organism evidence="2 3">
    <name type="scientific">Prorocentrum cordatum</name>
    <dbReference type="NCBI Taxonomy" id="2364126"/>
    <lineage>
        <taxon>Eukaryota</taxon>
        <taxon>Sar</taxon>
        <taxon>Alveolata</taxon>
        <taxon>Dinophyceae</taxon>
        <taxon>Prorocentrales</taxon>
        <taxon>Prorocentraceae</taxon>
        <taxon>Prorocentrum</taxon>
    </lineage>
</organism>
<feature type="non-terminal residue" evidence="2">
    <location>
        <position position="311"/>
    </location>
</feature>
<feature type="region of interest" description="Disordered" evidence="1">
    <location>
        <begin position="206"/>
        <end position="264"/>
    </location>
</feature>
<evidence type="ECO:0000256" key="1">
    <source>
        <dbReference type="SAM" id="MobiDB-lite"/>
    </source>
</evidence>
<proteinExistence type="predicted"/>
<evidence type="ECO:0000313" key="2">
    <source>
        <dbReference type="EMBL" id="CAK0883355.1"/>
    </source>
</evidence>
<dbReference type="Proteomes" id="UP001189429">
    <property type="component" value="Unassembled WGS sequence"/>
</dbReference>
<comment type="caution">
    <text evidence="2">The sequence shown here is derived from an EMBL/GenBank/DDBJ whole genome shotgun (WGS) entry which is preliminary data.</text>
</comment>
<evidence type="ECO:0000313" key="3">
    <source>
        <dbReference type="Proteomes" id="UP001189429"/>
    </source>
</evidence>
<keyword evidence="3" id="KW-1185">Reference proteome</keyword>
<evidence type="ECO:0008006" key="4">
    <source>
        <dbReference type="Google" id="ProtNLM"/>
    </source>
</evidence>
<feature type="compositionally biased region" description="Low complexity" evidence="1">
    <location>
        <begin position="237"/>
        <end position="264"/>
    </location>
</feature>
<dbReference type="EMBL" id="CAUYUJ010018405">
    <property type="protein sequence ID" value="CAK0883355.1"/>
    <property type="molecule type" value="Genomic_DNA"/>
</dbReference>
<reference evidence="2" key="1">
    <citation type="submission" date="2023-10" db="EMBL/GenBank/DDBJ databases">
        <authorList>
            <person name="Chen Y."/>
            <person name="Shah S."/>
            <person name="Dougan E. K."/>
            <person name="Thang M."/>
            <person name="Chan C."/>
        </authorList>
    </citation>
    <scope>NUCLEOTIDE SEQUENCE [LARGE SCALE GENOMIC DNA]</scope>
</reference>
<sequence length="311" mass="32627">MIRGQQSQWSKCGNCGTWDWNKNLSSRKCSCAKCGHTVQLFEVVEVTEALRAQFTPSTAPSKASTAEDTLKRVSGQWRDANAKHDQAVAAVIRCQANLDRAQQREKEAAMILAQADVERKQATAVFAKEVGGGAGEGQRGQADTSADFDIVWDDTRFQDLDQLDGIEAAEKEDLLKVRQELQHYKTQLAAKGGDVKTRIARAKALRDTIHTRSGKKRKTETADGGLVEGGNGAQPSEAPATAAPDGGEAAAPTAEAEVATTASSEVEEAAANISASKIAAAKAAAHLGQEALRVVSGSGASGNGGKKGKGA</sequence>
<name>A0ABN9WEX5_9DINO</name>
<gene>
    <name evidence="2" type="ORF">PCOR1329_LOCUS65592</name>
</gene>
<accession>A0ABN9WEX5</accession>
<protein>
    <recommendedName>
        <fullName evidence="4">RanBP2-type domain-containing protein</fullName>
    </recommendedName>
</protein>